<feature type="compositionally biased region" description="Low complexity" evidence="1">
    <location>
        <begin position="756"/>
        <end position="774"/>
    </location>
</feature>
<gene>
    <name evidence="2" type="ORF">QYE76_070287</name>
</gene>
<dbReference type="Gene3D" id="3.40.50.1820">
    <property type="entry name" value="alpha/beta hydrolase"/>
    <property type="match status" value="1"/>
</dbReference>
<comment type="caution">
    <text evidence="2">The sequence shown here is derived from an EMBL/GenBank/DDBJ whole genome shotgun (WGS) entry which is preliminary data.</text>
</comment>
<dbReference type="Proteomes" id="UP001231189">
    <property type="component" value="Unassembled WGS sequence"/>
</dbReference>
<name>A0AAD8SJW2_LOLMU</name>
<evidence type="ECO:0000256" key="1">
    <source>
        <dbReference type="SAM" id="MobiDB-lite"/>
    </source>
</evidence>
<dbReference type="Gene3D" id="1.25.10.10">
    <property type="entry name" value="Leucine-rich Repeat Variant"/>
    <property type="match status" value="1"/>
</dbReference>
<feature type="compositionally biased region" description="Low complexity" evidence="1">
    <location>
        <begin position="1258"/>
        <end position="1271"/>
    </location>
</feature>
<dbReference type="EMBL" id="JAUUTY010000004">
    <property type="protein sequence ID" value="KAK1652482.1"/>
    <property type="molecule type" value="Genomic_DNA"/>
</dbReference>
<feature type="region of interest" description="Disordered" evidence="1">
    <location>
        <begin position="755"/>
        <end position="777"/>
    </location>
</feature>
<proteinExistence type="predicted"/>
<evidence type="ECO:0000313" key="3">
    <source>
        <dbReference type="Proteomes" id="UP001231189"/>
    </source>
</evidence>
<dbReference type="InterPro" id="IPR029058">
    <property type="entry name" value="AB_hydrolase_fold"/>
</dbReference>
<dbReference type="InterPro" id="IPR011989">
    <property type="entry name" value="ARM-like"/>
</dbReference>
<sequence length="1432" mass="155982">MLRRGLLSAAIRHARRHPRLLPRPRLLSSGPTPPPPSPTASTLPVAAPPAPRHHLAPHTPTPRRIPPLLAISALSLATAAGTVYATTDNVEETLARSRASAARVAEQMRHTWTAAGVLCKSLMSVLSSANHEVRSGFELRVAALLADITAASAARRAAIVSAGRGAVVDWLLDSIVRGATQAEAARALANLLADPWVAPAVLARPRAVPCLLQFIFSYQPKRGNKNSRYSSFDGLDHSKGRSMLVAALMDIITSNCDNANYSSFQPLLPADADTRDIAVALEVIEQGGMHFDDHEDNSSDDGDSGLKGIGIKVLGGTTILGFSRENNSLEMGNSGDDIQEVAQNGRMEAGQNSRGLVIQESISDSSDIERLSSHGTPGLWDDLQREHVAVPFATWALANWAIASDLNRTRIQELDSDGHAVTTALKAPERTVKWHGALVARALLEDQSLTLAPSVPDWSSSLLLTASQATENGDMSLAQMSLSTFLLSMIRCSESKFVIRQKGLHLLRNIAKKIENENSQSSMKESLAIALSSLYSGEVPLSLEESQRWSGVLLRWLFDKSVSDTTHLTSVKILSSILEDYGPSSVPISQGWLALVLSEILGDSKTQNIKGTAPPQPERVKNQVDYHNAYTATQVLNQLATAVVKLASVQSGYDSGSGDKVPLSDFLSLEPFATALKNMNKKSPPKFDAVDSALATLKGIKALAELSSEDVVCQKRIADLGVISLLRHILVGDDYEKLAAIEAYDASRLREVQDKNVSASNDSSTAATTDPSSVRVPPAAHIRRHAGRLLTILSLLPNSKKEIISDDVWCKWLEECASGRLPCNDIKLKSYCRLTLLNVFCSENQNTRSASGEYPDTGSENKRKCPQFGDALFLLNPELPLEVHLDNSGCGISRDTCKDDGCVEDSASETGSIDDSDTASKCVSPSVDVVFIHGLRGGPFNSWRIADDKSSTTKGGLVETIDEDAGKEGTCWPREWLSSDFPQARFLTVKYKTNLTQWSGASLPLQEVSSMLLRKMVAAGIGSRPVVFVTHSMGGLVVKQMLHQAKLNNYDKFLNNTIGLVFYSCPHFGSKLADMPWRMGYVLRPAPSIGELRSGSPRLVELNDFVRQRYSKGLLDVLSFCESDVTPIVEGYGGWAFRVEIVPIESAYPGYGELVVLQDTDHINSCKPVNKNDPSYAETLAFLEKNLKLREKKAESYLRSGAPSSLFPLFVSWSKTLAPLPFAGGDRRANDQLQVRGEDGGRVVARHRGGRPGDRGRAGLPRQAAARRGAAAQGGAGPREELRRGVRLRARLHLQADAQEGGRLLQGPHPGHLRHRLRRLRARRLRRRLRAHRLRQPAPGAQLERRLPQALPERVPQALIHHHLVLVPYPGDALFPASLYLLLRELQTSVPVVYISGLRRGGLELSEMAYPACYHPLFIPPVLANLINLLSR</sequence>
<dbReference type="InterPro" id="IPR016024">
    <property type="entry name" value="ARM-type_fold"/>
</dbReference>
<reference evidence="2" key="1">
    <citation type="submission" date="2023-07" db="EMBL/GenBank/DDBJ databases">
        <title>A chromosome-level genome assembly of Lolium multiflorum.</title>
        <authorList>
            <person name="Chen Y."/>
            <person name="Copetti D."/>
            <person name="Kolliker R."/>
            <person name="Studer B."/>
        </authorList>
    </citation>
    <scope>NUCLEOTIDE SEQUENCE</scope>
    <source>
        <strain evidence="2">02402/16</strain>
        <tissue evidence="2">Leaf</tissue>
    </source>
</reference>
<evidence type="ECO:0008006" key="4">
    <source>
        <dbReference type="Google" id="ProtNLM"/>
    </source>
</evidence>
<dbReference type="PANTHER" id="PTHR48187">
    <property type="entry name" value="LD21810P"/>
    <property type="match status" value="1"/>
</dbReference>
<dbReference type="SUPFAM" id="SSF53474">
    <property type="entry name" value="alpha/beta-Hydrolases"/>
    <property type="match status" value="1"/>
</dbReference>
<protein>
    <recommendedName>
        <fullName evidence="4">GPI inositol-deacylase</fullName>
    </recommendedName>
</protein>
<accession>A0AAD8SJW2</accession>
<feature type="region of interest" description="Disordered" evidence="1">
    <location>
        <begin position="14"/>
        <end position="62"/>
    </location>
</feature>
<organism evidence="2 3">
    <name type="scientific">Lolium multiflorum</name>
    <name type="common">Italian ryegrass</name>
    <name type="synonym">Lolium perenne subsp. multiflorum</name>
    <dbReference type="NCBI Taxonomy" id="4521"/>
    <lineage>
        <taxon>Eukaryota</taxon>
        <taxon>Viridiplantae</taxon>
        <taxon>Streptophyta</taxon>
        <taxon>Embryophyta</taxon>
        <taxon>Tracheophyta</taxon>
        <taxon>Spermatophyta</taxon>
        <taxon>Magnoliopsida</taxon>
        <taxon>Liliopsida</taxon>
        <taxon>Poales</taxon>
        <taxon>Poaceae</taxon>
        <taxon>BOP clade</taxon>
        <taxon>Pooideae</taxon>
        <taxon>Poodae</taxon>
        <taxon>Poeae</taxon>
        <taxon>Poeae Chloroplast Group 2 (Poeae type)</taxon>
        <taxon>Loliodinae</taxon>
        <taxon>Loliinae</taxon>
        <taxon>Lolium</taxon>
    </lineage>
</organism>
<evidence type="ECO:0000313" key="2">
    <source>
        <dbReference type="EMBL" id="KAK1652482.1"/>
    </source>
</evidence>
<keyword evidence="3" id="KW-1185">Reference proteome</keyword>
<feature type="region of interest" description="Disordered" evidence="1">
    <location>
        <begin position="1243"/>
        <end position="1283"/>
    </location>
</feature>
<dbReference type="PANTHER" id="PTHR48187:SF2">
    <property type="entry name" value="LD21810P"/>
    <property type="match status" value="1"/>
</dbReference>
<dbReference type="SUPFAM" id="SSF48371">
    <property type="entry name" value="ARM repeat"/>
    <property type="match status" value="1"/>
</dbReference>